<dbReference type="Proteomes" id="UP001235064">
    <property type="component" value="Unassembled WGS sequence"/>
</dbReference>
<evidence type="ECO:0000313" key="5">
    <source>
        <dbReference type="EMBL" id="MDL9980602.1"/>
    </source>
</evidence>
<comment type="caution">
    <text evidence="5">The sequence shown here is derived from an EMBL/GenBank/DDBJ whole genome shotgun (WGS) entry which is preliminary data.</text>
</comment>
<reference evidence="5 6" key="1">
    <citation type="submission" date="2023-06" db="EMBL/GenBank/DDBJ databases">
        <title>Microbacterium sp. nov., isolated from a waste landfill.</title>
        <authorList>
            <person name="Wen W."/>
        </authorList>
    </citation>
    <scope>NUCLEOTIDE SEQUENCE [LARGE SCALE GENOMIC DNA]</scope>
    <source>
        <strain evidence="5 6">ASV49</strain>
    </source>
</reference>
<dbReference type="InterPro" id="IPR001845">
    <property type="entry name" value="HTH_ArsR_DNA-bd_dom"/>
</dbReference>
<keyword evidence="3" id="KW-0804">Transcription</keyword>
<name>A0ABT7N1L8_9MICO</name>
<dbReference type="InterPro" id="IPR036388">
    <property type="entry name" value="WH-like_DNA-bd_sf"/>
</dbReference>
<accession>A0ABT7N1L8</accession>
<keyword evidence="2" id="KW-0238">DNA-binding</keyword>
<dbReference type="RefSeq" id="WP_286289572.1">
    <property type="nucleotide sequence ID" value="NZ_JASXSZ010000005.1"/>
</dbReference>
<dbReference type="SMART" id="SM00418">
    <property type="entry name" value="HTH_ARSR"/>
    <property type="match status" value="1"/>
</dbReference>
<dbReference type="PANTHER" id="PTHR33154:SF15">
    <property type="entry name" value="REGULATORY PROTEIN ARSR"/>
    <property type="match status" value="1"/>
</dbReference>
<evidence type="ECO:0000256" key="1">
    <source>
        <dbReference type="ARBA" id="ARBA00023015"/>
    </source>
</evidence>
<dbReference type="EMBL" id="JASXSZ010000005">
    <property type="protein sequence ID" value="MDL9980602.1"/>
    <property type="molecule type" value="Genomic_DNA"/>
</dbReference>
<organism evidence="5 6">
    <name type="scientific">Microbacterium candidum</name>
    <dbReference type="NCBI Taxonomy" id="3041922"/>
    <lineage>
        <taxon>Bacteria</taxon>
        <taxon>Bacillati</taxon>
        <taxon>Actinomycetota</taxon>
        <taxon>Actinomycetes</taxon>
        <taxon>Micrococcales</taxon>
        <taxon>Microbacteriaceae</taxon>
        <taxon>Microbacterium</taxon>
    </lineage>
</organism>
<keyword evidence="1" id="KW-0805">Transcription regulation</keyword>
<dbReference type="InterPro" id="IPR011991">
    <property type="entry name" value="ArsR-like_HTH"/>
</dbReference>
<dbReference type="PANTHER" id="PTHR33154">
    <property type="entry name" value="TRANSCRIPTIONAL REGULATOR, ARSR FAMILY"/>
    <property type="match status" value="1"/>
</dbReference>
<evidence type="ECO:0000256" key="2">
    <source>
        <dbReference type="ARBA" id="ARBA00023125"/>
    </source>
</evidence>
<dbReference type="Gene3D" id="1.10.10.10">
    <property type="entry name" value="Winged helix-like DNA-binding domain superfamily/Winged helix DNA-binding domain"/>
    <property type="match status" value="1"/>
</dbReference>
<evidence type="ECO:0000256" key="3">
    <source>
        <dbReference type="ARBA" id="ARBA00023163"/>
    </source>
</evidence>
<dbReference type="InterPro" id="IPR036390">
    <property type="entry name" value="WH_DNA-bd_sf"/>
</dbReference>
<evidence type="ECO:0000313" key="6">
    <source>
        <dbReference type="Proteomes" id="UP001235064"/>
    </source>
</evidence>
<dbReference type="CDD" id="cd00090">
    <property type="entry name" value="HTH_ARSR"/>
    <property type="match status" value="1"/>
</dbReference>
<protein>
    <submittedName>
        <fullName evidence="5">Helix-turn-helix domain-containing protein</fullName>
    </submittedName>
</protein>
<sequence length="199" mass="21414">MQDNPRENRRRLDDPEALEALAHPVRLNLLGYLMSEGPATASACARAVGDSPSNSSYHLRVLAKHGLVEPVESGDGRERPWRATITGLDTTVDATDPDVAASALSVASASLQLEYQLAQAHLRTRGMLPTKWRDADAFSNYGLRVTPEELRTLVEKIDALVRPYIAPTRADAPAGSAIAELSVLAFPRPTFGNAGGEES</sequence>
<dbReference type="Pfam" id="PF12840">
    <property type="entry name" value="HTH_20"/>
    <property type="match status" value="1"/>
</dbReference>
<dbReference type="SUPFAM" id="SSF46785">
    <property type="entry name" value="Winged helix' DNA-binding domain"/>
    <property type="match status" value="1"/>
</dbReference>
<gene>
    <name evidence="5" type="ORF">QSV35_14775</name>
</gene>
<feature type="domain" description="HTH arsR-type" evidence="4">
    <location>
        <begin position="16"/>
        <end position="109"/>
    </location>
</feature>
<proteinExistence type="predicted"/>
<keyword evidence="6" id="KW-1185">Reference proteome</keyword>
<dbReference type="InterPro" id="IPR051081">
    <property type="entry name" value="HTH_MetalResp_TranReg"/>
</dbReference>
<evidence type="ECO:0000259" key="4">
    <source>
        <dbReference type="SMART" id="SM00418"/>
    </source>
</evidence>